<evidence type="ECO:0000259" key="2">
    <source>
        <dbReference type="Pfam" id="PF01266"/>
    </source>
</evidence>
<gene>
    <name evidence="3" type="ORF">IV02_12255</name>
</gene>
<comment type="caution">
    <text evidence="3">The sequence shown here is derived from an EMBL/GenBank/DDBJ whole genome shotgun (WGS) entry which is preliminary data.</text>
</comment>
<dbReference type="InterPro" id="IPR006076">
    <property type="entry name" value="FAD-dep_OxRdtase"/>
</dbReference>
<dbReference type="Gene3D" id="3.50.50.60">
    <property type="entry name" value="FAD/NAD(P)-binding domain"/>
    <property type="match status" value="1"/>
</dbReference>
<dbReference type="PATRIC" id="fig|317.174.peg.2518"/>
<accession>A0A085V7Y6</accession>
<dbReference type="PANTHER" id="PTHR13847:SF281">
    <property type="entry name" value="FAD DEPENDENT OXIDOREDUCTASE DOMAIN-CONTAINING PROTEIN"/>
    <property type="match status" value="1"/>
</dbReference>
<name>A0A085V7Y6_PSESX</name>
<evidence type="ECO:0000256" key="1">
    <source>
        <dbReference type="ARBA" id="ARBA00023002"/>
    </source>
</evidence>
<dbReference type="InterPro" id="IPR036188">
    <property type="entry name" value="FAD/NAD-bd_sf"/>
</dbReference>
<proteinExistence type="predicted"/>
<protein>
    <submittedName>
        <fullName evidence="3">FAD-dependent oxidoreductase</fullName>
    </submittedName>
</protein>
<organism evidence="3 4">
    <name type="scientific">Pseudomonas syringae</name>
    <dbReference type="NCBI Taxonomy" id="317"/>
    <lineage>
        <taxon>Bacteria</taxon>
        <taxon>Pseudomonadati</taxon>
        <taxon>Pseudomonadota</taxon>
        <taxon>Gammaproteobacteria</taxon>
        <taxon>Pseudomonadales</taxon>
        <taxon>Pseudomonadaceae</taxon>
        <taxon>Pseudomonas</taxon>
    </lineage>
</organism>
<dbReference type="AlphaFoldDB" id="A0A085V7Y6"/>
<dbReference type="PANTHER" id="PTHR13847">
    <property type="entry name" value="SARCOSINE DEHYDROGENASE-RELATED"/>
    <property type="match status" value="1"/>
</dbReference>
<evidence type="ECO:0000313" key="4">
    <source>
        <dbReference type="Proteomes" id="UP000028643"/>
    </source>
</evidence>
<reference evidence="3 4" key="1">
    <citation type="submission" date="2014-07" db="EMBL/GenBank/DDBJ databases">
        <title>Draft Genome Sequences of Environmental Pseudomonas syringae strains.</title>
        <authorList>
            <person name="Baltrus D.A."/>
            <person name="Berge O."/>
            <person name="Morris C."/>
        </authorList>
    </citation>
    <scope>NUCLEOTIDE SEQUENCE [LARGE SCALE GENOMIC DNA]</scope>
    <source>
        <strain evidence="3 4">CEB003</strain>
    </source>
</reference>
<sequence length="433" mass="47854">MPSIYSADFKTTPYWWEAASPETHNGPLPGRVEMLIVGSGFCGMAAAIELARGGVQVLVMDELAIGAGGSTRTGGMVSSGQKLVIGGAVKGVDEARKARLLKDSLASFDYLKRFVGEDRLDADLNISGRFFGAISQRHYQQLCRDGELLRTHTGVTVHEIPKARQAEVSATEFYKGGIVIDEYGGLHAGKYHAALRKLATALGVKFASHARLEKIEEQGITKRVVTSRGTLIAKTVFIATNGYTSDATPYLGKRVIPVRSYQITTEPLPTALMDEINPRRLMITDSQREVIYTRPSPDGTRVMFGARPGAFEMNEREAAPHLYAKMLEIWPQLEGYQVTHCWHGQVGMTFDKIAHMGEHDGSEHAVGCNGNGVALMTYLGYQFARKHLGTLEQPCEFDNPQFPGHLLYQGKAWFLPIVSGWYRGLDYLDRRRN</sequence>
<dbReference type="Gene3D" id="3.30.9.10">
    <property type="entry name" value="D-Amino Acid Oxidase, subunit A, domain 2"/>
    <property type="match status" value="1"/>
</dbReference>
<evidence type="ECO:0000313" key="3">
    <source>
        <dbReference type="EMBL" id="KFE51549.1"/>
    </source>
</evidence>
<dbReference type="GO" id="GO:0005737">
    <property type="term" value="C:cytoplasm"/>
    <property type="evidence" value="ECO:0007669"/>
    <property type="project" value="TreeGrafter"/>
</dbReference>
<dbReference type="RefSeq" id="WP_020291157.1">
    <property type="nucleotide sequence ID" value="NZ_JPQT01000103.1"/>
</dbReference>
<dbReference type="SUPFAM" id="SSF51905">
    <property type="entry name" value="FAD/NAD(P)-binding domain"/>
    <property type="match status" value="1"/>
</dbReference>
<dbReference type="GO" id="GO:0016491">
    <property type="term" value="F:oxidoreductase activity"/>
    <property type="evidence" value="ECO:0007669"/>
    <property type="project" value="UniProtKB-KW"/>
</dbReference>
<keyword evidence="1" id="KW-0560">Oxidoreductase</keyword>
<feature type="domain" description="FAD dependent oxidoreductase" evidence="2">
    <location>
        <begin position="35"/>
        <end position="384"/>
    </location>
</feature>
<dbReference type="Proteomes" id="UP000028643">
    <property type="component" value="Unassembled WGS sequence"/>
</dbReference>
<dbReference type="EMBL" id="JPQT01000103">
    <property type="protein sequence ID" value="KFE51549.1"/>
    <property type="molecule type" value="Genomic_DNA"/>
</dbReference>
<dbReference type="Pfam" id="PF01266">
    <property type="entry name" value="DAO"/>
    <property type="match status" value="1"/>
</dbReference>